<evidence type="ECO:0000313" key="2">
    <source>
        <dbReference type="EMBL" id="KAH0880493.1"/>
    </source>
</evidence>
<organism evidence="2 3">
    <name type="scientific">Brassica napus</name>
    <name type="common">Rape</name>
    <dbReference type="NCBI Taxonomy" id="3708"/>
    <lineage>
        <taxon>Eukaryota</taxon>
        <taxon>Viridiplantae</taxon>
        <taxon>Streptophyta</taxon>
        <taxon>Embryophyta</taxon>
        <taxon>Tracheophyta</taxon>
        <taxon>Spermatophyta</taxon>
        <taxon>Magnoliopsida</taxon>
        <taxon>eudicotyledons</taxon>
        <taxon>Gunneridae</taxon>
        <taxon>Pentapetalae</taxon>
        <taxon>rosids</taxon>
        <taxon>malvids</taxon>
        <taxon>Brassicales</taxon>
        <taxon>Brassicaceae</taxon>
        <taxon>Brassiceae</taxon>
        <taxon>Brassica</taxon>
    </lineage>
</organism>
<proteinExistence type="predicted"/>
<feature type="region of interest" description="Disordered" evidence="1">
    <location>
        <begin position="1"/>
        <end position="25"/>
    </location>
</feature>
<feature type="region of interest" description="Disordered" evidence="1">
    <location>
        <begin position="143"/>
        <end position="168"/>
    </location>
</feature>
<accession>A0ABQ7ZKB8</accession>
<protein>
    <submittedName>
        <fullName evidence="2">Uncharacterized protein</fullName>
    </submittedName>
</protein>
<name>A0ABQ7ZKB8_BRANA</name>
<dbReference type="EMBL" id="JAGKQM010000015">
    <property type="protein sequence ID" value="KAH0880493.1"/>
    <property type="molecule type" value="Genomic_DNA"/>
</dbReference>
<reference evidence="2 3" key="1">
    <citation type="submission" date="2021-05" db="EMBL/GenBank/DDBJ databases">
        <title>Genome Assembly of Synthetic Allotetraploid Brassica napus Reveals Homoeologous Exchanges between Subgenomes.</title>
        <authorList>
            <person name="Davis J.T."/>
        </authorList>
    </citation>
    <scope>NUCLEOTIDE SEQUENCE [LARGE SCALE GENOMIC DNA]</scope>
    <source>
        <strain evidence="3">cv. Da-Ae</strain>
        <tissue evidence="2">Seedling</tissue>
    </source>
</reference>
<sequence length="303" mass="34866">MASSSSGKRASRRTRSNYSSSLRRDMTGEKDEKIVPNLIIIFSQSPLLICVWKLVEDKENNERPNELKYLSTMLVVAARTKFEEMDLLAYGFVGCNHFEPRNSVHYLLGHFQGLGSHEPQLKQLQGGAWDDEYENDDDDYAEKWRRRGNDGNGSASGSFGSDPKSGNQFDVSELRDEENISPAKKKHYCRHTNSQIQANGSIWGKRTNGWFLFHVVITPKVVKDYKLLLNPKNLQYSRWRCSSVVRVKFPGRFRWSSKSMKTVEVRGSGVILEWYGGFRGDEVEAFATRGLLRLRYKHVFHSR</sequence>
<gene>
    <name evidence="2" type="ORF">HID58_067887</name>
</gene>
<dbReference type="Proteomes" id="UP000824890">
    <property type="component" value="Unassembled WGS sequence"/>
</dbReference>
<comment type="caution">
    <text evidence="2">The sequence shown here is derived from an EMBL/GenBank/DDBJ whole genome shotgun (WGS) entry which is preliminary data.</text>
</comment>
<evidence type="ECO:0000313" key="3">
    <source>
        <dbReference type="Proteomes" id="UP000824890"/>
    </source>
</evidence>
<feature type="compositionally biased region" description="Polar residues" evidence="1">
    <location>
        <begin position="152"/>
        <end position="168"/>
    </location>
</feature>
<keyword evidence="3" id="KW-1185">Reference proteome</keyword>
<evidence type="ECO:0000256" key="1">
    <source>
        <dbReference type="SAM" id="MobiDB-lite"/>
    </source>
</evidence>